<dbReference type="GO" id="GO:0004022">
    <property type="term" value="F:alcohol dehydrogenase (NAD+) activity"/>
    <property type="evidence" value="ECO:0007669"/>
    <property type="project" value="UniProtKB-EC"/>
</dbReference>
<keyword evidence="4 6" id="KW-0862">Zinc</keyword>
<evidence type="ECO:0000256" key="4">
    <source>
        <dbReference type="ARBA" id="ARBA00022833"/>
    </source>
</evidence>
<dbReference type="InterPro" id="IPR013149">
    <property type="entry name" value="ADH-like_C"/>
</dbReference>
<evidence type="ECO:0000256" key="2">
    <source>
        <dbReference type="ARBA" id="ARBA00008072"/>
    </source>
</evidence>
<dbReference type="GO" id="GO:0051903">
    <property type="term" value="F:S-(hydroxymethyl)glutathione dehydrogenase [NAD(P)+] activity"/>
    <property type="evidence" value="ECO:0007669"/>
    <property type="project" value="UniProtKB-EC"/>
</dbReference>
<dbReference type="Gene3D" id="3.40.50.720">
    <property type="entry name" value="NAD(P)-binding Rossmann-like Domain"/>
    <property type="match status" value="1"/>
</dbReference>
<dbReference type="SUPFAM" id="SSF50129">
    <property type="entry name" value="GroES-like"/>
    <property type="match status" value="1"/>
</dbReference>
<dbReference type="PANTHER" id="PTHR43350">
    <property type="entry name" value="NAD-DEPENDENT ALCOHOL DEHYDROGENASE"/>
    <property type="match status" value="1"/>
</dbReference>
<dbReference type="InterPro" id="IPR013154">
    <property type="entry name" value="ADH-like_N"/>
</dbReference>
<dbReference type="AlphaFoldDB" id="A0A7Z0CNK4"/>
<name>A0A7Z0CNK4_9ACTN</name>
<dbReference type="SMART" id="SM00829">
    <property type="entry name" value="PKS_ER"/>
    <property type="match status" value="1"/>
</dbReference>
<dbReference type="GO" id="GO:0008270">
    <property type="term" value="F:zinc ion binding"/>
    <property type="evidence" value="ECO:0007669"/>
    <property type="project" value="InterPro"/>
</dbReference>
<keyword evidence="3 6" id="KW-0479">Metal-binding</keyword>
<dbReference type="EMBL" id="JACBZM010000001">
    <property type="protein sequence ID" value="NYI44985.1"/>
    <property type="molecule type" value="Genomic_DNA"/>
</dbReference>
<reference evidence="8 9" key="1">
    <citation type="submission" date="2020-07" db="EMBL/GenBank/DDBJ databases">
        <title>Sequencing the genomes of 1000 actinobacteria strains.</title>
        <authorList>
            <person name="Klenk H.-P."/>
        </authorList>
    </citation>
    <scope>NUCLEOTIDE SEQUENCE [LARGE SCALE GENOMIC DNA]</scope>
    <source>
        <strain evidence="8 9">DSM 15131</strain>
    </source>
</reference>
<comment type="caution">
    <text evidence="8">The sequence shown here is derived from an EMBL/GenBank/DDBJ whole genome shotgun (WGS) entry which is preliminary data.</text>
</comment>
<dbReference type="InterPro" id="IPR002328">
    <property type="entry name" value="ADH_Zn_CS"/>
</dbReference>
<dbReference type="SUPFAM" id="SSF51735">
    <property type="entry name" value="NAD(P)-binding Rossmann-fold domains"/>
    <property type="match status" value="1"/>
</dbReference>
<sequence length="371" mass="39014">MRTRVAAALMTAPNQTLVLRDLFLDSPLRTEVLVRTDYVALCRSDALYVTGSLQIPAPAVLGHEVSGVVERVGSAVRRLSPGDRVVATVSPACGQCAFCLRGRPTQCANLDLSRDRRRPKLVSNLGEPVGTLAGIGAFASAFLVDESALATVPDDVPMDVACLLGCCISAGAGSVLHGTTISPADTVVVIGCGGVGAAAIQAARLKGARRIVAVDLEAEKLDLARRFGATDVVRASTDPFATERALGLLEPSGYSHAIEAVGRPQTAELAFRVLGPCGTATILGLMPDGEQLVIPAAALVYGDRRLQGAYLGANRFLSDVDLYCSQYRLGRLDLRAMVTTVLPFSRINEAFEAMEEPRSVRVLVDVSGAGR</sequence>
<organism evidence="8 9">
    <name type="scientific">Nocardioides aromaticivorans</name>
    <dbReference type="NCBI Taxonomy" id="200618"/>
    <lineage>
        <taxon>Bacteria</taxon>
        <taxon>Bacillati</taxon>
        <taxon>Actinomycetota</taxon>
        <taxon>Actinomycetes</taxon>
        <taxon>Propionibacteriales</taxon>
        <taxon>Nocardioidaceae</taxon>
        <taxon>Nocardioides</taxon>
    </lineage>
</organism>
<dbReference type="PANTHER" id="PTHR43350:SF19">
    <property type="entry name" value="D-GULOSIDE 3-DEHYDROGENASE"/>
    <property type="match status" value="1"/>
</dbReference>
<dbReference type="Pfam" id="PF00107">
    <property type="entry name" value="ADH_zinc_N"/>
    <property type="match status" value="1"/>
</dbReference>
<comment type="cofactor">
    <cofactor evidence="1 6">
        <name>Zn(2+)</name>
        <dbReference type="ChEBI" id="CHEBI:29105"/>
    </cofactor>
</comment>
<dbReference type="InterPro" id="IPR011032">
    <property type="entry name" value="GroES-like_sf"/>
</dbReference>
<dbReference type="InterPro" id="IPR020843">
    <property type="entry name" value="ER"/>
</dbReference>
<evidence type="ECO:0000313" key="8">
    <source>
        <dbReference type="EMBL" id="NYI44985.1"/>
    </source>
</evidence>
<evidence type="ECO:0000256" key="5">
    <source>
        <dbReference type="ARBA" id="ARBA00023002"/>
    </source>
</evidence>
<dbReference type="RefSeq" id="WP_218864662.1">
    <property type="nucleotide sequence ID" value="NZ_JACBZM010000001.1"/>
</dbReference>
<evidence type="ECO:0000259" key="7">
    <source>
        <dbReference type="SMART" id="SM00829"/>
    </source>
</evidence>
<protein>
    <submittedName>
        <fullName evidence="8">Alcohol dehydrogenase/S-(Hydroxymethyl)glutathione dehydrogenase/alcohol dehydrogenase</fullName>
        <ecNumber evidence="8">1.1.1.1</ecNumber>
        <ecNumber evidence="8">1.1.1.284</ecNumber>
    </submittedName>
</protein>
<dbReference type="InterPro" id="IPR036291">
    <property type="entry name" value="NAD(P)-bd_dom_sf"/>
</dbReference>
<accession>A0A7Z0CNK4</accession>
<proteinExistence type="inferred from homology"/>
<dbReference type="Proteomes" id="UP000562045">
    <property type="component" value="Unassembled WGS sequence"/>
</dbReference>
<dbReference type="Gene3D" id="3.90.180.10">
    <property type="entry name" value="Medium-chain alcohol dehydrogenases, catalytic domain"/>
    <property type="match status" value="1"/>
</dbReference>
<keyword evidence="5 8" id="KW-0560">Oxidoreductase</keyword>
<evidence type="ECO:0000313" key="9">
    <source>
        <dbReference type="Proteomes" id="UP000562045"/>
    </source>
</evidence>
<comment type="similarity">
    <text evidence="2 6">Belongs to the zinc-containing alcohol dehydrogenase family.</text>
</comment>
<gene>
    <name evidence="8" type="ORF">BJ993_002065</name>
</gene>
<dbReference type="PROSITE" id="PS00059">
    <property type="entry name" value="ADH_ZINC"/>
    <property type="match status" value="1"/>
</dbReference>
<dbReference type="EC" id="1.1.1.284" evidence="8"/>
<dbReference type="Pfam" id="PF08240">
    <property type="entry name" value="ADH_N"/>
    <property type="match status" value="1"/>
</dbReference>
<evidence type="ECO:0000256" key="6">
    <source>
        <dbReference type="RuleBase" id="RU361277"/>
    </source>
</evidence>
<dbReference type="EC" id="1.1.1.1" evidence="8"/>
<evidence type="ECO:0000256" key="3">
    <source>
        <dbReference type="ARBA" id="ARBA00022723"/>
    </source>
</evidence>
<evidence type="ECO:0000256" key="1">
    <source>
        <dbReference type="ARBA" id="ARBA00001947"/>
    </source>
</evidence>
<feature type="domain" description="Enoyl reductase (ER)" evidence="7">
    <location>
        <begin position="12"/>
        <end position="364"/>
    </location>
</feature>